<accession>A0ABY9UYF6</accession>
<name>A0ABY9UYF6_9ACTN</name>
<proteinExistence type="predicted"/>
<dbReference type="PANTHER" id="PTHR42680:SF3">
    <property type="entry name" value="DCTP DEAMINASE"/>
    <property type="match status" value="1"/>
</dbReference>
<keyword evidence="2" id="KW-0546">Nucleotide metabolism</keyword>
<dbReference type="Gene3D" id="2.70.40.10">
    <property type="match status" value="1"/>
</dbReference>
<dbReference type="EMBL" id="CP117522">
    <property type="protein sequence ID" value="WNE95500.1"/>
    <property type="molecule type" value="Genomic_DNA"/>
</dbReference>
<dbReference type="InterPro" id="IPR036157">
    <property type="entry name" value="dUTPase-like_sf"/>
</dbReference>
<dbReference type="CDD" id="cd07557">
    <property type="entry name" value="trimeric_dUTPase"/>
    <property type="match status" value="1"/>
</dbReference>
<dbReference type="InterPro" id="IPR011962">
    <property type="entry name" value="dCTP_deaminase"/>
</dbReference>
<dbReference type="PANTHER" id="PTHR42680">
    <property type="entry name" value="DCTP DEAMINASE"/>
    <property type="match status" value="1"/>
</dbReference>
<keyword evidence="1" id="KW-0378">Hydrolase</keyword>
<evidence type="ECO:0000256" key="2">
    <source>
        <dbReference type="ARBA" id="ARBA00023080"/>
    </source>
</evidence>
<sequence>MILTGNEIQRQISDGNITISPFSPGNINPNSYNFTLGDTLIWYPEEILHVTRPNRVVEEKIDESGFVLEPDRIYLGHTVEVMGSDRYVPIIRARSSIARLGLFIHVTADLIDIGSINQWTLQLHAVQPIRVYPGMLIGQVTFWCVEGDIELYRGKYQGSKGPYPSMIHLDGPSTE</sequence>
<organism evidence="3 4">
    <name type="scientific">Streptomyces luomodiensis</name>
    <dbReference type="NCBI Taxonomy" id="3026192"/>
    <lineage>
        <taxon>Bacteria</taxon>
        <taxon>Bacillati</taxon>
        <taxon>Actinomycetota</taxon>
        <taxon>Actinomycetes</taxon>
        <taxon>Kitasatosporales</taxon>
        <taxon>Streptomycetaceae</taxon>
        <taxon>Streptomyces</taxon>
    </lineage>
</organism>
<reference evidence="3 4" key="1">
    <citation type="submission" date="2023-02" db="EMBL/GenBank/DDBJ databases">
        <title>Streptomyces sp. SCA4-21 with antifungal activity against Fusarium oxysporum f. sp. cubense, Streptomyces sp. SCA2-17 with antifungal activity against Fusarium oxysporum f. sp. cubense.</title>
        <authorList>
            <person name="Qi D."/>
        </authorList>
    </citation>
    <scope>NUCLEOTIDE SEQUENCE [LARGE SCALE GENOMIC DNA]</scope>
    <source>
        <strain evidence="3 4">SCA4-21</strain>
    </source>
</reference>
<evidence type="ECO:0000313" key="4">
    <source>
        <dbReference type="Proteomes" id="UP001305606"/>
    </source>
</evidence>
<keyword evidence="4" id="KW-1185">Reference proteome</keyword>
<dbReference type="SUPFAM" id="SSF51283">
    <property type="entry name" value="dUTPase-like"/>
    <property type="match status" value="1"/>
</dbReference>
<dbReference type="Pfam" id="PF22769">
    <property type="entry name" value="DCD"/>
    <property type="match status" value="1"/>
</dbReference>
<dbReference type="RefSeq" id="WP_311034840.1">
    <property type="nucleotide sequence ID" value="NZ_CP117522.1"/>
</dbReference>
<dbReference type="InterPro" id="IPR033704">
    <property type="entry name" value="dUTPase_trimeric"/>
</dbReference>
<evidence type="ECO:0000313" key="3">
    <source>
        <dbReference type="EMBL" id="WNE95500.1"/>
    </source>
</evidence>
<dbReference type="Proteomes" id="UP001305606">
    <property type="component" value="Chromosome"/>
</dbReference>
<gene>
    <name evidence="3" type="ORF">PS467_09160</name>
</gene>
<evidence type="ECO:0000256" key="1">
    <source>
        <dbReference type="ARBA" id="ARBA00022801"/>
    </source>
</evidence>
<protein>
    <submittedName>
        <fullName evidence="3">dCTP deaminase</fullName>
    </submittedName>
</protein>